<dbReference type="AlphaFoldDB" id="A0A6J4HAN6"/>
<feature type="compositionally biased region" description="Basic residues" evidence="1">
    <location>
        <begin position="104"/>
        <end position="120"/>
    </location>
</feature>
<reference evidence="2" key="1">
    <citation type="submission" date="2020-02" db="EMBL/GenBank/DDBJ databases">
        <authorList>
            <person name="Meier V. D."/>
        </authorList>
    </citation>
    <scope>NUCLEOTIDE SEQUENCE</scope>
    <source>
        <strain evidence="2">AVDCRST_MAG57</strain>
    </source>
</reference>
<feature type="compositionally biased region" description="Basic and acidic residues" evidence="1">
    <location>
        <begin position="66"/>
        <end position="90"/>
    </location>
</feature>
<feature type="compositionally biased region" description="Low complexity" evidence="1">
    <location>
        <begin position="17"/>
        <end position="27"/>
    </location>
</feature>
<sequence>ERSRRALRDPLRRRGPRPQLLQGGLRLAARDHAGHGRLHARHVGSEQRRGAERTRVHQRRHAVALGRRDERSGDRRGRIEHRRVAGEDRRPRRHRRHPEDAGRRHGVRRLRDRPRGQRRRPLGDRV</sequence>
<evidence type="ECO:0000313" key="2">
    <source>
        <dbReference type="EMBL" id="CAA9219767.1"/>
    </source>
</evidence>
<proteinExistence type="predicted"/>
<accession>A0A6J4HAN6</accession>
<feature type="compositionally biased region" description="Basic and acidic residues" evidence="1">
    <location>
        <begin position="43"/>
        <end position="55"/>
    </location>
</feature>
<feature type="compositionally biased region" description="Basic and acidic residues" evidence="1">
    <location>
        <begin position="1"/>
        <end position="12"/>
    </location>
</feature>
<feature type="non-terminal residue" evidence="2">
    <location>
        <position position="126"/>
    </location>
</feature>
<evidence type="ECO:0000256" key="1">
    <source>
        <dbReference type="SAM" id="MobiDB-lite"/>
    </source>
</evidence>
<name>A0A6J4HAN6_9ACTN</name>
<feature type="region of interest" description="Disordered" evidence="1">
    <location>
        <begin position="1"/>
        <end position="126"/>
    </location>
</feature>
<gene>
    <name evidence="2" type="ORF">AVDCRST_MAG57-517</name>
</gene>
<dbReference type="EMBL" id="CADCTI010000051">
    <property type="protein sequence ID" value="CAA9219767.1"/>
    <property type="molecule type" value="Genomic_DNA"/>
</dbReference>
<organism evidence="2">
    <name type="scientific">uncultured Blastococcus sp</name>
    <dbReference type="NCBI Taxonomy" id="217144"/>
    <lineage>
        <taxon>Bacteria</taxon>
        <taxon>Bacillati</taxon>
        <taxon>Actinomycetota</taxon>
        <taxon>Actinomycetes</taxon>
        <taxon>Geodermatophilales</taxon>
        <taxon>Geodermatophilaceae</taxon>
        <taxon>Blastococcus</taxon>
        <taxon>environmental samples</taxon>
    </lineage>
</organism>
<feature type="non-terminal residue" evidence="2">
    <location>
        <position position="1"/>
    </location>
</feature>
<protein>
    <submittedName>
        <fullName evidence="2">Uncharacterized protein</fullName>
    </submittedName>
</protein>